<sequence length="77" mass="9195">MPITLQEHIQAQVIQNCVPSRSVTYFKVRYLSSLKFCYSIKKFQIISNEMCDEIRFIKFKQGMEQWDSKQKMVQAIL</sequence>
<comment type="caution">
    <text evidence="1">The sequence shown here is derived from an EMBL/GenBank/DDBJ whole genome shotgun (WGS) entry which is preliminary data.</text>
</comment>
<accession>A0A0V0SMQ6</accession>
<proteinExistence type="predicted"/>
<evidence type="ECO:0000313" key="2">
    <source>
        <dbReference type="Proteomes" id="UP000054630"/>
    </source>
</evidence>
<protein>
    <submittedName>
        <fullName evidence="1">Uncharacterized protein</fullName>
    </submittedName>
</protein>
<reference evidence="1 2" key="1">
    <citation type="submission" date="2015-01" db="EMBL/GenBank/DDBJ databases">
        <title>Evolution of Trichinella species and genotypes.</title>
        <authorList>
            <person name="Korhonen P.K."/>
            <person name="Edoardo P."/>
            <person name="Giuseppe L.R."/>
            <person name="Gasser R.B."/>
        </authorList>
    </citation>
    <scope>NUCLEOTIDE SEQUENCE [LARGE SCALE GENOMIC DNA]</scope>
    <source>
        <strain evidence="1">ISS37</strain>
    </source>
</reference>
<dbReference type="AlphaFoldDB" id="A0A0V0SMQ6"/>
<gene>
    <name evidence="1" type="ORF">T07_7044</name>
</gene>
<evidence type="ECO:0000313" key="1">
    <source>
        <dbReference type="EMBL" id="KRX27948.1"/>
    </source>
</evidence>
<organism evidence="1 2">
    <name type="scientific">Trichinella nelsoni</name>
    <dbReference type="NCBI Taxonomy" id="6336"/>
    <lineage>
        <taxon>Eukaryota</taxon>
        <taxon>Metazoa</taxon>
        <taxon>Ecdysozoa</taxon>
        <taxon>Nematoda</taxon>
        <taxon>Enoplea</taxon>
        <taxon>Dorylaimia</taxon>
        <taxon>Trichinellida</taxon>
        <taxon>Trichinellidae</taxon>
        <taxon>Trichinella</taxon>
    </lineage>
</organism>
<dbReference type="EMBL" id="JYDL01000001">
    <property type="protein sequence ID" value="KRX27948.1"/>
    <property type="molecule type" value="Genomic_DNA"/>
</dbReference>
<name>A0A0V0SMQ6_9BILA</name>
<dbReference type="Proteomes" id="UP000054630">
    <property type="component" value="Unassembled WGS sequence"/>
</dbReference>
<keyword evidence="2" id="KW-1185">Reference proteome</keyword>